<evidence type="ECO:0000313" key="1">
    <source>
        <dbReference type="EMBL" id="GMT10905.1"/>
    </source>
</evidence>
<dbReference type="EMBL" id="BTSY01000001">
    <property type="protein sequence ID" value="GMT10905.1"/>
    <property type="molecule type" value="Genomic_DNA"/>
</dbReference>
<comment type="caution">
    <text evidence="1">The sequence shown here is derived from an EMBL/GenBank/DDBJ whole genome shotgun (WGS) entry which is preliminary data.</text>
</comment>
<dbReference type="AlphaFoldDB" id="A0AAV5UZD2"/>
<gene>
    <name evidence="1" type="ORF">PFISCL1PPCAC_2202</name>
</gene>
<protein>
    <submittedName>
        <fullName evidence="1">Uncharacterized protein</fullName>
    </submittedName>
</protein>
<accession>A0AAV5UZD2</accession>
<keyword evidence="2" id="KW-1185">Reference proteome</keyword>
<proteinExistence type="predicted"/>
<organism evidence="1 2">
    <name type="scientific">Pristionchus fissidentatus</name>
    <dbReference type="NCBI Taxonomy" id="1538716"/>
    <lineage>
        <taxon>Eukaryota</taxon>
        <taxon>Metazoa</taxon>
        <taxon>Ecdysozoa</taxon>
        <taxon>Nematoda</taxon>
        <taxon>Chromadorea</taxon>
        <taxon>Rhabditida</taxon>
        <taxon>Rhabditina</taxon>
        <taxon>Diplogasteromorpha</taxon>
        <taxon>Diplogasteroidea</taxon>
        <taxon>Neodiplogasteridae</taxon>
        <taxon>Pristionchus</taxon>
    </lineage>
</organism>
<sequence length="273" mass="30958">MKSSQPYLEVRAGLLNGVELDERRRRSLWKIFDYVVRIIKREMNEYSSERGEHSSDRNLHYEIGEDVHLPDDLNEKLDKIKAEAKSVHVLILAISPHSSSFSHSNCLTRESIALVQVSINDLVDLPDVCRIGGPILHELCHALLVPHTRRGVMHDGIIPEENEVDNELPPLRCMGNIETTILSHHPVMIDIESVSGDNTITVCRTDEKSIEISPNVVYCVVLRSTVAERIIDWQGVEERIRVVSRLEEEDTLVVCTQFSVKCLAISSLPIKDR</sequence>
<name>A0AAV5UZD2_9BILA</name>
<reference evidence="1" key="1">
    <citation type="submission" date="2023-10" db="EMBL/GenBank/DDBJ databases">
        <title>Genome assembly of Pristionchus species.</title>
        <authorList>
            <person name="Yoshida K."/>
            <person name="Sommer R.J."/>
        </authorList>
    </citation>
    <scope>NUCLEOTIDE SEQUENCE</scope>
    <source>
        <strain evidence="1">RS5133</strain>
    </source>
</reference>
<evidence type="ECO:0000313" key="2">
    <source>
        <dbReference type="Proteomes" id="UP001432322"/>
    </source>
</evidence>
<dbReference type="Proteomes" id="UP001432322">
    <property type="component" value="Unassembled WGS sequence"/>
</dbReference>